<dbReference type="InterPro" id="IPR029063">
    <property type="entry name" value="SAM-dependent_MTases_sf"/>
</dbReference>
<dbReference type="EMBL" id="RAPO01000002">
    <property type="protein sequence ID" value="RKD95614.1"/>
    <property type="molecule type" value="Genomic_DNA"/>
</dbReference>
<dbReference type="GO" id="GO:0008170">
    <property type="term" value="F:N-methyltransferase activity"/>
    <property type="evidence" value="ECO:0007669"/>
    <property type="project" value="InterPro"/>
</dbReference>
<reference evidence="11 12" key="1">
    <citation type="submission" date="2018-09" db="EMBL/GenBank/DDBJ databases">
        <title>Genomic Encyclopedia of Archaeal and Bacterial Type Strains, Phase II (KMG-II): from individual species to whole genera.</title>
        <authorList>
            <person name="Goeker M."/>
        </authorList>
    </citation>
    <scope>NUCLEOTIDE SEQUENCE [LARGE SCALE GENOMIC DNA]</scope>
    <source>
        <strain evidence="11 12">DSM 13151</strain>
    </source>
</reference>
<evidence type="ECO:0000256" key="8">
    <source>
        <dbReference type="RuleBase" id="RU362026"/>
    </source>
</evidence>
<keyword evidence="3" id="KW-0808">Transferase</keyword>
<dbReference type="OrthoDB" id="38200at2157"/>
<dbReference type="GO" id="GO:0009307">
    <property type="term" value="P:DNA restriction-modification system"/>
    <property type="evidence" value="ECO:0007669"/>
    <property type="project" value="UniProtKB-KW"/>
</dbReference>
<name>A0A419WJF6_9EURY</name>
<feature type="domain" description="DNA methylase N-4/N-6" evidence="10">
    <location>
        <begin position="322"/>
        <end position="350"/>
    </location>
</feature>
<evidence type="ECO:0000256" key="6">
    <source>
        <dbReference type="ARBA" id="ARBA00023125"/>
    </source>
</evidence>
<feature type="compositionally biased region" description="Basic and acidic residues" evidence="9">
    <location>
        <begin position="19"/>
        <end position="34"/>
    </location>
</feature>
<dbReference type="Proteomes" id="UP000283805">
    <property type="component" value="Unassembled WGS sequence"/>
</dbReference>
<dbReference type="GO" id="GO:0032259">
    <property type="term" value="P:methylation"/>
    <property type="evidence" value="ECO:0007669"/>
    <property type="project" value="UniProtKB-KW"/>
</dbReference>
<dbReference type="GO" id="GO:0003677">
    <property type="term" value="F:DNA binding"/>
    <property type="evidence" value="ECO:0007669"/>
    <property type="project" value="UniProtKB-KW"/>
</dbReference>
<keyword evidence="2 8" id="KW-0489">Methyltransferase</keyword>
<evidence type="ECO:0000256" key="3">
    <source>
        <dbReference type="ARBA" id="ARBA00022679"/>
    </source>
</evidence>
<keyword evidence="4 8" id="KW-0949">S-adenosyl-L-methionine</keyword>
<dbReference type="Pfam" id="PF01555">
    <property type="entry name" value="N6_N4_Mtase"/>
    <property type="match status" value="2"/>
</dbReference>
<keyword evidence="12" id="KW-1185">Reference proteome</keyword>
<evidence type="ECO:0000256" key="2">
    <source>
        <dbReference type="ARBA" id="ARBA00022603"/>
    </source>
</evidence>
<organism evidence="11 12">
    <name type="scientific">Halopiger aswanensis</name>
    <dbReference type="NCBI Taxonomy" id="148449"/>
    <lineage>
        <taxon>Archaea</taxon>
        <taxon>Methanobacteriati</taxon>
        <taxon>Methanobacteriota</taxon>
        <taxon>Stenosarchaea group</taxon>
        <taxon>Halobacteria</taxon>
        <taxon>Halobacteriales</taxon>
        <taxon>Natrialbaceae</taxon>
        <taxon>Halopiger</taxon>
    </lineage>
</organism>
<evidence type="ECO:0000256" key="9">
    <source>
        <dbReference type="SAM" id="MobiDB-lite"/>
    </source>
</evidence>
<sequence length="370" mass="41567">MTENESEDSVVPYPDADLSVERPTIHESDARDVPQEDDSVDIIFTSPPYWQKRDYGFEDQIGQEETPEEFIDTLIDCMDEWNRVLKPNGSLFLNIGDTYDNRSLVGIPEMLMQAARENGWLVRNKILWAKPSGMPEPAPNRLANRHEYIFHFTRNNEYYYDLHAYSKEYGNGSNPGDIWNVGFDRNTGDHLAPFPSELPERALTMAGPRAVCSECGQPLERKMVRTTKLDESRDQARRAMEIYEESDLTEEHIRAVQAVGISDAGKAMEIQDGTGRNADDVQELADEAKEVLGGYFREFTFPKKETGGWEGCDCDAPTEPGVAMDPFMGSGTTLQAALKMGLNAVGVDLDPVEDFQMPIQAKSKIESESS</sequence>
<evidence type="ECO:0000256" key="1">
    <source>
        <dbReference type="ARBA" id="ARBA00010203"/>
    </source>
</evidence>
<evidence type="ECO:0000256" key="4">
    <source>
        <dbReference type="ARBA" id="ARBA00022691"/>
    </source>
</evidence>
<evidence type="ECO:0000256" key="7">
    <source>
        <dbReference type="ARBA" id="ARBA00049120"/>
    </source>
</evidence>
<comment type="similarity">
    <text evidence="1">Belongs to the N(4)/N(6)-methyltransferase family. N(4) subfamily.</text>
</comment>
<evidence type="ECO:0000259" key="10">
    <source>
        <dbReference type="Pfam" id="PF01555"/>
    </source>
</evidence>
<protein>
    <recommendedName>
        <fullName evidence="8">Type II methyltransferase</fullName>
        <ecNumber evidence="8">2.1.1.113</ecNumber>
    </recommendedName>
    <alternativeName>
        <fullName evidence="8">N-4 cytosine-specific methyltransferase</fullName>
    </alternativeName>
</protein>
<evidence type="ECO:0000313" key="12">
    <source>
        <dbReference type="Proteomes" id="UP000283805"/>
    </source>
</evidence>
<proteinExistence type="inferred from homology"/>
<dbReference type="EC" id="2.1.1.113" evidence="8"/>
<dbReference type="InterPro" id="IPR017985">
    <property type="entry name" value="MeTrfase_CN4_CS"/>
</dbReference>
<dbReference type="RefSeq" id="WP_120244866.1">
    <property type="nucleotide sequence ID" value="NZ_RAPO01000002.1"/>
</dbReference>
<dbReference type="PRINTS" id="PR00508">
    <property type="entry name" value="S21N4MTFRASE"/>
</dbReference>
<evidence type="ECO:0000313" key="11">
    <source>
        <dbReference type="EMBL" id="RKD95614.1"/>
    </source>
</evidence>
<dbReference type="Gene3D" id="3.40.50.150">
    <property type="entry name" value="Vaccinia Virus protein VP39"/>
    <property type="match status" value="2"/>
</dbReference>
<dbReference type="AlphaFoldDB" id="A0A419WJF6"/>
<keyword evidence="6" id="KW-0238">DNA-binding</keyword>
<evidence type="ECO:0000256" key="5">
    <source>
        <dbReference type="ARBA" id="ARBA00022747"/>
    </source>
</evidence>
<gene>
    <name evidence="11" type="ORF">ATJ93_2475</name>
</gene>
<feature type="domain" description="DNA methylase N-4/N-6" evidence="10">
    <location>
        <begin position="40"/>
        <end position="205"/>
    </location>
</feature>
<comment type="catalytic activity">
    <reaction evidence="7 8">
        <text>a 2'-deoxycytidine in DNA + S-adenosyl-L-methionine = an N(4)-methyl-2'-deoxycytidine in DNA + S-adenosyl-L-homocysteine + H(+)</text>
        <dbReference type="Rhea" id="RHEA:16857"/>
        <dbReference type="Rhea" id="RHEA-COMP:11369"/>
        <dbReference type="Rhea" id="RHEA-COMP:13674"/>
        <dbReference type="ChEBI" id="CHEBI:15378"/>
        <dbReference type="ChEBI" id="CHEBI:57856"/>
        <dbReference type="ChEBI" id="CHEBI:59789"/>
        <dbReference type="ChEBI" id="CHEBI:85452"/>
        <dbReference type="ChEBI" id="CHEBI:137933"/>
        <dbReference type="EC" id="2.1.1.113"/>
    </reaction>
</comment>
<comment type="caution">
    <text evidence="11">The sequence shown here is derived from an EMBL/GenBank/DDBJ whole genome shotgun (WGS) entry which is preliminary data.</text>
</comment>
<dbReference type="PROSITE" id="PS00093">
    <property type="entry name" value="N4_MTASE"/>
    <property type="match status" value="1"/>
</dbReference>
<dbReference type="InterPro" id="IPR001091">
    <property type="entry name" value="RM_Methyltransferase"/>
</dbReference>
<accession>A0A419WJF6</accession>
<dbReference type="SUPFAM" id="SSF53335">
    <property type="entry name" value="S-adenosyl-L-methionine-dependent methyltransferases"/>
    <property type="match status" value="2"/>
</dbReference>
<dbReference type="InterPro" id="IPR002941">
    <property type="entry name" value="DNA_methylase_N4/N6"/>
</dbReference>
<feature type="region of interest" description="Disordered" evidence="9">
    <location>
        <begin position="1"/>
        <end position="38"/>
    </location>
</feature>
<dbReference type="GO" id="GO:0015667">
    <property type="term" value="F:site-specific DNA-methyltransferase (cytosine-N4-specific) activity"/>
    <property type="evidence" value="ECO:0007669"/>
    <property type="project" value="UniProtKB-EC"/>
</dbReference>
<keyword evidence="5 8" id="KW-0680">Restriction system</keyword>